<dbReference type="SUPFAM" id="SSF50151">
    <property type="entry name" value="SacY-like RNA-binding domain"/>
    <property type="match status" value="1"/>
</dbReference>
<dbReference type="Gene3D" id="1.10.1790.10">
    <property type="entry name" value="PRD domain"/>
    <property type="match status" value="2"/>
</dbReference>
<protein>
    <submittedName>
        <fullName evidence="3">Transcriptional antiterminator</fullName>
    </submittedName>
</protein>
<accession>A0A917A453</accession>
<dbReference type="AlphaFoldDB" id="A0A917A453"/>
<keyword evidence="1" id="KW-0677">Repeat</keyword>
<name>A0A917A453_9STRE</name>
<gene>
    <name evidence="3" type="primary">lacT</name>
    <name evidence="3" type="ORF">GCM10011510_03960</name>
</gene>
<dbReference type="OrthoDB" id="9813552at2"/>
<dbReference type="InterPro" id="IPR004341">
    <property type="entry name" value="CAT_RNA-bd_dom"/>
</dbReference>
<proteinExistence type="predicted"/>
<dbReference type="InterPro" id="IPR011608">
    <property type="entry name" value="PRD"/>
</dbReference>
<dbReference type="Pfam" id="PF00874">
    <property type="entry name" value="PRD"/>
    <property type="match status" value="2"/>
</dbReference>
<organism evidence="3 4">
    <name type="scientific">Streptococcus himalayensis</name>
    <dbReference type="NCBI Taxonomy" id="1888195"/>
    <lineage>
        <taxon>Bacteria</taxon>
        <taxon>Bacillati</taxon>
        <taxon>Bacillota</taxon>
        <taxon>Bacilli</taxon>
        <taxon>Lactobacillales</taxon>
        <taxon>Streptococcaceae</taxon>
        <taxon>Streptococcus</taxon>
    </lineage>
</organism>
<feature type="domain" description="PRD" evidence="2">
    <location>
        <begin position="66"/>
        <end position="170"/>
    </location>
</feature>
<dbReference type="InterPro" id="IPR050661">
    <property type="entry name" value="BglG_antiterminators"/>
</dbReference>
<comment type="caution">
    <text evidence="3">The sequence shown here is derived from an EMBL/GenBank/DDBJ whole genome shotgun (WGS) entry which is preliminary data.</text>
</comment>
<dbReference type="PANTHER" id="PTHR30185:SF15">
    <property type="entry name" value="CRYPTIC BETA-GLUCOSIDE BGL OPERON ANTITERMINATOR"/>
    <property type="match status" value="1"/>
</dbReference>
<dbReference type="PROSITE" id="PS51372">
    <property type="entry name" value="PRD_2"/>
    <property type="match status" value="2"/>
</dbReference>
<dbReference type="PANTHER" id="PTHR30185">
    <property type="entry name" value="CRYPTIC BETA-GLUCOSIDE BGL OPERON ANTITERMINATOR"/>
    <property type="match status" value="1"/>
</dbReference>
<dbReference type="SUPFAM" id="SSF63520">
    <property type="entry name" value="PTS-regulatory domain, PRD"/>
    <property type="match status" value="2"/>
</dbReference>
<reference evidence="3" key="2">
    <citation type="submission" date="2020-09" db="EMBL/GenBank/DDBJ databases">
        <authorList>
            <person name="Sun Q."/>
            <person name="Zhou Y."/>
        </authorList>
    </citation>
    <scope>NUCLEOTIDE SEQUENCE</scope>
    <source>
        <strain evidence="3">CGMCC 1.15533</strain>
    </source>
</reference>
<evidence type="ECO:0000313" key="4">
    <source>
        <dbReference type="Proteomes" id="UP000660801"/>
    </source>
</evidence>
<keyword evidence="4" id="KW-1185">Reference proteome</keyword>
<dbReference type="SMART" id="SM01061">
    <property type="entry name" value="CAT_RBD"/>
    <property type="match status" value="1"/>
</dbReference>
<evidence type="ECO:0000256" key="1">
    <source>
        <dbReference type="ARBA" id="ARBA00022737"/>
    </source>
</evidence>
<dbReference type="GO" id="GO:0006355">
    <property type="term" value="P:regulation of DNA-templated transcription"/>
    <property type="evidence" value="ECO:0007669"/>
    <property type="project" value="InterPro"/>
</dbReference>
<dbReference type="Proteomes" id="UP000660801">
    <property type="component" value="Unassembled WGS sequence"/>
</dbReference>
<evidence type="ECO:0000259" key="2">
    <source>
        <dbReference type="PROSITE" id="PS51372"/>
    </source>
</evidence>
<dbReference type="Gene3D" id="2.30.24.10">
    <property type="entry name" value="CAT RNA-binding domain"/>
    <property type="match status" value="1"/>
</dbReference>
<dbReference type="InterPro" id="IPR036650">
    <property type="entry name" value="CAT_RNA-bd_dom_sf"/>
</dbReference>
<reference evidence="3" key="1">
    <citation type="journal article" date="2014" name="Int. J. Syst. Evol. Microbiol.">
        <title>Complete genome sequence of Corynebacterium casei LMG S-19264T (=DSM 44701T), isolated from a smear-ripened cheese.</title>
        <authorList>
            <consortium name="US DOE Joint Genome Institute (JGI-PGF)"/>
            <person name="Walter F."/>
            <person name="Albersmeier A."/>
            <person name="Kalinowski J."/>
            <person name="Ruckert C."/>
        </authorList>
    </citation>
    <scope>NUCLEOTIDE SEQUENCE</scope>
    <source>
        <strain evidence="3">CGMCC 1.15533</strain>
    </source>
</reference>
<dbReference type="InterPro" id="IPR036634">
    <property type="entry name" value="PRD_sf"/>
</dbReference>
<dbReference type="RefSeq" id="WP_068989275.1">
    <property type="nucleotide sequence ID" value="NZ_BMJN01000004.1"/>
</dbReference>
<dbReference type="EMBL" id="BMJN01000004">
    <property type="protein sequence ID" value="GGE26032.1"/>
    <property type="molecule type" value="Genomic_DNA"/>
</dbReference>
<feature type="domain" description="PRD" evidence="2">
    <location>
        <begin position="172"/>
        <end position="277"/>
    </location>
</feature>
<sequence length="277" mass="32453">MYRILQALNNNVALVKDEKDQQFVIMGLGITFQKKKGDIIVESKIEKTFSLKNSESKENFLMLLRDVPLDFITTTYDVITHVSSKYSYPVQEYVYVTLTDHIYCAYQAVLENCYQESRLPNISEEYTTEYNMAIEALEMFRKQLLLELPDDEISRIAFHFINAKGVTSSDKSLKDEATRGILDSVKSELEKNGIKRTKENSNFYDRLMIHLTYFVQYYDRNTEETPFIIDMSLQMEKAYPEAYALGNRIYHIIVSELGLEEKISEKFYIVLHIQRLL</sequence>
<evidence type="ECO:0000313" key="3">
    <source>
        <dbReference type="EMBL" id="GGE26032.1"/>
    </source>
</evidence>
<dbReference type="Pfam" id="PF03123">
    <property type="entry name" value="CAT_RBD"/>
    <property type="match status" value="1"/>
</dbReference>
<dbReference type="GO" id="GO:0003723">
    <property type="term" value="F:RNA binding"/>
    <property type="evidence" value="ECO:0007669"/>
    <property type="project" value="InterPro"/>
</dbReference>